<protein>
    <submittedName>
        <fullName evidence="1">Uncharacterized protein</fullName>
    </submittedName>
</protein>
<keyword evidence="2" id="KW-1185">Reference proteome</keyword>
<gene>
    <name evidence="1" type="ORF">Sf12_gp36</name>
</gene>
<accession>A0A291AXL6</accession>
<organism evidence="1 2">
    <name type="scientific">Shigella phage Sf12</name>
    <dbReference type="NCBI Taxonomy" id="2024315"/>
    <lineage>
        <taxon>Viruses</taxon>
        <taxon>Duplodnaviria</taxon>
        <taxon>Heunggongvirae</taxon>
        <taxon>Uroviricota</taxon>
        <taxon>Caudoviricetes</taxon>
        <taxon>Drexlerviridae</taxon>
        <taxon>Rogunavirinae</taxon>
        <taxon>Eastlansingvirus</taxon>
        <taxon>Eastlansingvirus Sf12</taxon>
    </lineage>
</organism>
<name>A0A291AXL6_9CAUD</name>
<dbReference type="EMBL" id="MF158039">
    <property type="protein sequence ID" value="ATE85762.1"/>
    <property type="molecule type" value="Genomic_DNA"/>
</dbReference>
<sequence length="176" mass="20352">MSIKKTLVWASVGGVDHGPFYFDVDIGDLEYGYDEISGSWYGLSEFSSILSNILNGYRLYRNFDWYNPEDGSDGYYVLNEGGVMEPKDDPFLREGFNISWSDLGDDDYDFSRTDLRVFYSKFIGDYDDDKYTGSFGEFFPEDWITVDAYTNSEFDMIYELRNGSNGEVIKPKFTND</sequence>
<reference evidence="1 2" key="1">
    <citation type="submission" date="2017-05" db="EMBL/GenBank/DDBJ databases">
        <title>The isolation and characterization of 16 novel Shigella-infecting phages from the environment.</title>
        <authorList>
            <person name="Doore S.M."/>
            <person name="Schrad J.R."/>
            <person name="Dover J.A."/>
            <person name="Parent K.N."/>
        </authorList>
    </citation>
    <scope>NUCLEOTIDE SEQUENCE [LARGE SCALE GENOMIC DNA]</scope>
</reference>
<evidence type="ECO:0000313" key="1">
    <source>
        <dbReference type="EMBL" id="ATE85762.1"/>
    </source>
</evidence>
<dbReference type="Proteomes" id="UP000222681">
    <property type="component" value="Segment"/>
</dbReference>
<evidence type="ECO:0000313" key="2">
    <source>
        <dbReference type="Proteomes" id="UP000222681"/>
    </source>
</evidence>
<proteinExistence type="predicted"/>